<evidence type="ECO:0000313" key="3">
    <source>
        <dbReference type="Proteomes" id="UP000625711"/>
    </source>
</evidence>
<accession>A0A834I6I3</accession>
<evidence type="ECO:0000256" key="1">
    <source>
        <dbReference type="SAM" id="MobiDB-lite"/>
    </source>
</evidence>
<organism evidence="2 3">
    <name type="scientific">Rhynchophorus ferrugineus</name>
    <name type="common">Red palm weevil</name>
    <name type="synonym">Curculio ferrugineus</name>
    <dbReference type="NCBI Taxonomy" id="354439"/>
    <lineage>
        <taxon>Eukaryota</taxon>
        <taxon>Metazoa</taxon>
        <taxon>Ecdysozoa</taxon>
        <taxon>Arthropoda</taxon>
        <taxon>Hexapoda</taxon>
        <taxon>Insecta</taxon>
        <taxon>Pterygota</taxon>
        <taxon>Neoptera</taxon>
        <taxon>Endopterygota</taxon>
        <taxon>Coleoptera</taxon>
        <taxon>Polyphaga</taxon>
        <taxon>Cucujiformia</taxon>
        <taxon>Curculionidae</taxon>
        <taxon>Dryophthorinae</taxon>
        <taxon>Rhynchophorus</taxon>
    </lineage>
</organism>
<dbReference type="Proteomes" id="UP000625711">
    <property type="component" value="Unassembled WGS sequence"/>
</dbReference>
<dbReference type="AlphaFoldDB" id="A0A834I6I3"/>
<reference evidence="2" key="1">
    <citation type="submission" date="2020-08" db="EMBL/GenBank/DDBJ databases">
        <title>Genome sequencing and assembly of the red palm weevil Rhynchophorus ferrugineus.</title>
        <authorList>
            <person name="Dias G.B."/>
            <person name="Bergman C.M."/>
            <person name="Manee M."/>
        </authorList>
    </citation>
    <scope>NUCLEOTIDE SEQUENCE</scope>
    <source>
        <strain evidence="2">AA-2017</strain>
        <tissue evidence="2">Whole larva</tissue>
    </source>
</reference>
<keyword evidence="3" id="KW-1185">Reference proteome</keyword>
<feature type="region of interest" description="Disordered" evidence="1">
    <location>
        <begin position="21"/>
        <end position="50"/>
    </location>
</feature>
<dbReference type="EMBL" id="JAACXV010013598">
    <property type="protein sequence ID" value="KAF7273003.1"/>
    <property type="molecule type" value="Genomic_DNA"/>
</dbReference>
<sequence length="165" mass="18500">MVEEPPKDYFSQCLAVEPAKAGGWAAEGDGDGDSGGPGERRQSARDETKSKEIFRSVAGRFDRKRRRGSLLIKSKSKSEKFTLTTCNESRLTMCREKIKLSTALESRHEPGGVGRHGCLRSHGHLIGRECFMTNGLWSFRRLAEAEEHYHDSKAERHLVTTHVSL</sequence>
<proteinExistence type="predicted"/>
<comment type="caution">
    <text evidence="2">The sequence shown here is derived from an EMBL/GenBank/DDBJ whole genome shotgun (WGS) entry which is preliminary data.</text>
</comment>
<gene>
    <name evidence="2" type="ORF">GWI33_014254</name>
</gene>
<name>A0A834I6I3_RHYFE</name>
<feature type="compositionally biased region" description="Basic and acidic residues" evidence="1">
    <location>
        <begin position="38"/>
        <end position="50"/>
    </location>
</feature>
<protein>
    <submittedName>
        <fullName evidence="2">Uncharacterized protein</fullName>
    </submittedName>
</protein>
<evidence type="ECO:0000313" key="2">
    <source>
        <dbReference type="EMBL" id="KAF7273003.1"/>
    </source>
</evidence>